<name>A0A2V3IYQ9_9FLOR</name>
<feature type="compositionally biased region" description="Low complexity" evidence="1">
    <location>
        <begin position="185"/>
        <end position="199"/>
    </location>
</feature>
<keyword evidence="4" id="KW-1185">Reference proteome</keyword>
<feature type="region of interest" description="Disordered" evidence="1">
    <location>
        <begin position="168"/>
        <end position="251"/>
    </location>
</feature>
<dbReference type="Proteomes" id="UP000247409">
    <property type="component" value="Unassembled WGS sequence"/>
</dbReference>
<evidence type="ECO:0000313" key="3">
    <source>
        <dbReference type="EMBL" id="PXF47205.1"/>
    </source>
</evidence>
<evidence type="ECO:0000313" key="4">
    <source>
        <dbReference type="Proteomes" id="UP000247409"/>
    </source>
</evidence>
<feature type="compositionally biased region" description="Polar residues" evidence="1">
    <location>
        <begin position="220"/>
        <end position="230"/>
    </location>
</feature>
<keyword evidence="2" id="KW-0812">Transmembrane</keyword>
<feature type="compositionally biased region" description="Acidic residues" evidence="1">
    <location>
        <begin position="173"/>
        <end position="184"/>
    </location>
</feature>
<evidence type="ECO:0008006" key="5">
    <source>
        <dbReference type="Google" id="ProtNLM"/>
    </source>
</evidence>
<comment type="caution">
    <text evidence="3">The sequence shown here is derived from an EMBL/GenBank/DDBJ whole genome shotgun (WGS) entry which is preliminary data.</text>
</comment>
<dbReference type="InterPro" id="IPR035892">
    <property type="entry name" value="C2_domain_sf"/>
</dbReference>
<evidence type="ECO:0000256" key="1">
    <source>
        <dbReference type="SAM" id="MobiDB-lite"/>
    </source>
</evidence>
<evidence type="ECO:0000256" key="2">
    <source>
        <dbReference type="SAM" id="Phobius"/>
    </source>
</evidence>
<reference evidence="3 4" key="1">
    <citation type="journal article" date="2018" name="Mol. Biol. Evol.">
        <title>Analysis of the draft genome of the red seaweed Gracilariopsis chorda provides insights into genome size evolution in Rhodophyta.</title>
        <authorList>
            <person name="Lee J."/>
            <person name="Yang E.C."/>
            <person name="Graf L."/>
            <person name="Yang J.H."/>
            <person name="Qiu H."/>
            <person name="Zel Zion U."/>
            <person name="Chan C.X."/>
            <person name="Stephens T.G."/>
            <person name="Weber A.P.M."/>
            <person name="Boo G.H."/>
            <person name="Boo S.M."/>
            <person name="Kim K.M."/>
            <person name="Shin Y."/>
            <person name="Jung M."/>
            <person name="Lee S.J."/>
            <person name="Yim H.S."/>
            <person name="Lee J.H."/>
            <person name="Bhattacharya D."/>
            <person name="Yoon H.S."/>
        </authorList>
    </citation>
    <scope>NUCLEOTIDE SEQUENCE [LARGE SCALE GENOMIC DNA]</scope>
    <source>
        <strain evidence="3 4">SKKU-2015</strain>
        <tissue evidence="3">Whole body</tissue>
    </source>
</reference>
<dbReference type="CDD" id="cd00030">
    <property type="entry name" value="C2"/>
    <property type="match status" value="1"/>
</dbReference>
<keyword evidence="2" id="KW-0472">Membrane</keyword>
<protein>
    <recommendedName>
        <fullName evidence="5">C2 domain-containing protein</fullName>
    </recommendedName>
</protein>
<accession>A0A2V3IYQ9</accession>
<dbReference type="SUPFAM" id="SSF49562">
    <property type="entry name" value="C2 domain (Calcium/lipid-binding domain, CaLB)"/>
    <property type="match status" value="1"/>
</dbReference>
<feature type="transmembrane region" description="Helical" evidence="2">
    <location>
        <begin position="141"/>
        <end position="159"/>
    </location>
</feature>
<keyword evidence="2" id="KW-1133">Transmembrane helix</keyword>
<gene>
    <name evidence="3" type="ORF">BWQ96_02980</name>
</gene>
<dbReference type="AlphaFoldDB" id="A0A2V3IYQ9"/>
<proteinExistence type="predicted"/>
<feature type="compositionally biased region" description="Acidic residues" evidence="1">
    <location>
        <begin position="237"/>
        <end position="251"/>
    </location>
</feature>
<sequence>MTPRLQLKVNLLSGRNVGGKFPFAVVCFDGDISHELFKSRATNQQGGVAVWNESFTVDLTTELKALHAENRPEPKYLTFFLFDTGTAGIPSLGCAGVLLSNVHERGKSAGDFPVVKGSGSLALEVVLDKDDSFIHSNAAKITGAVAGTAAVAGLGAFAINKYRKKKKAGADDHEAEEGEGEEEQQQPLLQQQEQQQEGATYDPTDVHTTGDAYAAEAPTFGNTAPVYTQHQHGHDGYDEDDDDEDDDEGAE</sequence>
<dbReference type="EMBL" id="NBIV01000027">
    <property type="protein sequence ID" value="PXF47205.1"/>
    <property type="molecule type" value="Genomic_DNA"/>
</dbReference>
<organism evidence="3 4">
    <name type="scientific">Gracilariopsis chorda</name>
    <dbReference type="NCBI Taxonomy" id="448386"/>
    <lineage>
        <taxon>Eukaryota</taxon>
        <taxon>Rhodophyta</taxon>
        <taxon>Florideophyceae</taxon>
        <taxon>Rhodymeniophycidae</taxon>
        <taxon>Gracilariales</taxon>
        <taxon>Gracilariaceae</taxon>
        <taxon>Gracilariopsis</taxon>
    </lineage>
</organism>